<evidence type="ECO:0000259" key="1">
    <source>
        <dbReference type="Pfam" id="PF13673"/>
    </source>
</evidence>
<dbReference type="Proteomes" id="UP000800036">
    <property type="component" value="Unassembled WGS sequence"/>
</dbReference>
<dbReference type="Gene3D" id="3.40.630.30">
    <property type="match status" value="1"/>
</dbReference>
<reference evidence="2" key="1">
    <citation type="journal article" date="2020" name="Stud. Mycol.">
        <title>101 Dothideomycetes genomes: a test case for predicting lifestyles and emergence of pathogens.</title>
        <authorList>
            <person name="Haridas S."/>
            <person name="Albert R."/>
            <person name="Binder M."/>
            <person name="Bloem J."/>
            <person name="Labutti K."/>
            <person name="Salamov A."/>
            <person name="Andreopoulos B."/>
            <person name="Baker S."/>
            <person name="Barry K."/>
            <person name="Bills G."/>
            <person name="Bluhm B."/>
            <person name="Cannon C."/>
            <person name="Castanera R."/>
            <person name="Culley D."/>
            <person name="Daum C."/>
            <person name="Ezra D."/>
            <person name="Gonzalez J."/>
            <person name="Henrissat B."/>
            <person name="Kuo A."/>
            <person name="Liang C."/>
            <person name="Lipzen A."/>
            <person name="Lutzoni F."/>
            <person name="Magnuson J."/>
            <person name="Mondo S."/>
            <person name="Nolan M."/>
            <person name="Ohm R."/>
            <person name="Pangilinan J."/>
            <person name="Park H.-J."/>
            <person name="Ramirez L."/>
            <person name="Alfaro M."/>
            <person name="Sun H."/>
            <person name="Tritt A."/>
            <person name="Yoshinaga Y."/>
            <person name="Zwiers L.-H."/>
            <person name="Turgeon B."/>
            <person name="Goodwin S."/>
            <person name="Spatafora J."/>
            <person name="Crous P."/>
            <person name="Grigoriev I."/>
        </authorList>
    </citation>
    <scope>NUCLEOTIDE SEQUENCE</scope>
    <source>
        <strain evidence="2">CBS 107.79</strain>
    </source>
</reference>
<dbReference type="EMBL" id="ML976685">
    <property type="protein sequence ID" value="KAF1972763.1"/>
    <property type="molecule type" value="Genomic_DNA"/>
</dbReference>
<sequence length="122" mass="13994">MTRTIHWEREYVSAKRKAIDDTFGDEQLYLVELATHPDYQLRGSGTRLVGERIAFGRREKVNVTLLAQVTAETFYLRLGFVEVGNVSVVTADGDEVRFPVMKYEYWNEGRAAFEGEGENLEL</sequence>
<accession>A0A6A5V5P2</accession>
<dbReference type="SUPFAM" id="SSF55729">
    <property type="entry name" value="Acyl-CoA N-acyltransferases (Nat)"/>
    <property type="match status" value="1"/>
</dbReference>
<dbReference type="InterPro" id="IPR000182">
    <property type="entry name" value="GNAT_dom"/>
</dbReference>
<protein>
    <recommendedName>
        <fullName evidence="1">N-acetyltransferase domain-containing protein</fullName>
    </recommendedName>
</protein>
<dbReference type="Pfam" id="PF13673">
    <property type="entry name" value="Acetyltransf_10"/>
    <property type="match status" value="1"/>
</dbReference>
<proteinExistence type="predicted"/>
<keyword evidence="3" id="KW-1185">Reference proteome</keyword>
<evidence type="ECO:0000313" key="3">
    <source>
        <dbReference type="Proteomes" id="UP000800036"/>
    </source>
</evidence>
<feature type="domain" description="N-acetyltransferase" evidence="1">
    <location>
        <begin position="27"/>
        <end position="86"/>
    </location>
</feature>
<dbReference type="AlphaFoldDB" id="A0A6A5V5P2"/>
<organism evidence="2 3">
    <name type="scientific">Bimuria novae-zelandiae CBS 107.79</name>
    <dbReference type="NCBI Taxonomy" id="1447943"/>
    <lineage>
        <taxon>Eukaryota</taxon>
        <taxon>Fungi</taxon>
        <taxon>Dikarya</taxon>
        <taxon>Ascomycota</taxon>
        <taxon>Pezizomycotina</taxon>
        <taxon>Dothideomycetes</taxon>
        <taxon>Pleosporomycetidae</taxon>
        <taxon>Pleosporales</taxon>
        <taxon>Massarineae</taxon>
        <taxon>Didymosphaeriaceae</taxon>
        <taxon>Bimuria</taxon>
    </lineage>
</organism>
<name>A0A6A5V5P2_9PLEO</name>
<dbReference type="InterPro" id="IPR016181">
    <property type="entry name" value="Acyl_CoA_acyltransferase"/>
</dbReference>
<gene>
    <name evidence="2" type="ORF">BU23DRAFT_534621</name>
</gene>
<evidence type="ECO:0000313" key="2">
    <source>
        <dbReference type="EMBL" id="KAF1972763.1"/>
    </source>
</evidence>
<dbReference type="GO" id="GO:0016747">
    <property type="term" value="F:acyltransferase activity, transferring groups other than amino-acyl groups"/>
    <property type="evidence" value="ECO:0007669"/>
    <property type="project" value="InterPro"/>
</dbReference>
<dbReference type="OrthoDB" id="4738875at2759"/>